<sequence>MFFHGPRQAYTQRDRKPKRGFVDCAPILFTPRSVPPPPQFHRLERSDSNRQPLDVTWTAAEAYKRKMLLQFSIPLRNSGIGETLDHWEKKNPLT</sequence>
<evidence type="ECO:0000313" key="1">
    <source>
        <dbReference type="EMBL" id="GIX77130.1"/>
    </source>
</evidence>
<evidence type="ECO:0000313" key="2">
    <source>
        <dbReference type="Proteomes" id="UP001054837"/>
    </source>
</evidence>
<gene>
    <name evidence="1" type="ORF">CDAR_463741</name>
</gene>
<accession>A0AAV4MYU4</accession>
<protein>
    <submittedName>
        <fullName evidence="1">Uncharacterized protein</fullName>
    </submittedName>
</protein>
<dbReference type="AlphaFoldDB" id="A0AAV4MYU4"/>
<dbReference type="Proteomes" id="UP001054837">
    <property type="component" value="Unassembled WGS sequence"/>
</dbReference>
<comment type="caution">
    <text evidence="1">The sequence shown here is derived from an EMBL/GenBank/DDBJ whole genome shotgun (WGS) entry which is preliminary data.</text>
</comment>
<proteinExistence type="predicted"/>
<keyword evidence="2" id="KW-1185">Reference proteome</keyword>
<organism evidence="1 2">
    <name type="scientific">Caerostris darwini</name>
    <dbReference type="NCBI Taxonomy" id="1538125"/>
    <lineage>
        <taxon>Eukaryota</taxon>
        <taxon>Metazoa</taxon>
        <taxon>Ecdysozoa</taxon>
        <taxon>Arthropoda</taxon>
        <taxon>Chelicerata</taxon>
        <taxon>Arachnida</taxon>
        <taxon>Araneae</taxon>
        <taxon>Araneomorphae</taxon>
        <taxon>Entelegynae</taxon>
        <taxon>Araneoidea</taxon>
        <taxon>Araneidae</taxon>
        <taxon>Caerostris</taxon>
    </lineage>
</organism>
<name>A0AAV4MYU4_9ARAC</name>
<dbReference type="EMBL" id="BPLQ01000988">
    <property type="protein sequence ID" value="GIX77130.1"/>
    <property type="molecule type" value="Genomic_DNA"/>
</dbReference>
<reference evidence="1 2" key="1">
    <citation type="submission" date="2021-06" db="EMBL/GenBank/DDBJ databases">
        <title>Caerostris darwini draft genome.</title>
        <authorList>
            <person name="Kono N."/>
            <person name="Arakawa K."/>
        </authorList>
    </citation>
    <scope>NUCLEOTIDE SEQUENCE [LARGE SCALE GENOMIC DNA]</scope>
</reference>